<reference evidence="2" key="1">
    <citation type="submission" date="2021-03" db="EMBL/GenBank/DDBJ databases">
        <title>Whole genome sequence of Streptomyces bomunensis MMS17-BM035.</title>
        <authorList>
            <person name="Lee J.H."/>
        </authorList>
    </citation>
    <scope>NUCLEOTIDE SEQUENCE</scope>
    <source>
        <strain evidence="2">MMS17-BM035</strain>
    </source>
</reference>
<feature type="transmembrane region" description="Helical" evidence="1">
    <location>
        <begin position="6"/>
        <end position="23"/>
    </location>
</feature>
<feature type="transmembrane region" description="Helical" evidence="1">
    <location>
        <begin position="151"/>
        <end position="172"/>
    </location>
</feature>
<gene>
    <name evidence="2" type="ORF">JFN87_09280</name>
</gene>
<proteinExistence type="predicted"/>
<name>A0A940RUY0_9ACTN</name>
<dbReference type="EMBL" id="JAGIQL010000026">
    <property type="protein sequence ID" value="MBP0457690.1"/>
    <property type="molecule type" value="Genomic_DNA"/>
</dbReference>
<organism evidence="2 3">
    <name type="scientific">Streptomyces montanisoli</name>
    <dbReference type="NCBI Taxonomy" id="2798581"/>
    <lineage>
        <taxon>Bacteria</taxon>
        <taxon>Bacillati</taxon>
        <taxon>Actinomycetota</taxon>
        <taxon>Actinomycetes</taxon>
        <taxon>Kitasatosporales</taxon>
        <taxon>Streptomycetaceae</taxon>
        <taxon>Streptomyces</taxon>
    </lineage>
</organism>
<keyword evidence="3" id="KW-1185">Reference proteome</keyword>
<evidence type="ECO:0000313" key="2">
    <source>
        <dbReference type="EMBL" id="MBP0457690.1"/>
    </source>
</evidence>
<protein>
    <recommendedName>
        <fullName evidence="4">Integral membrane protein</fullName>
    </recommendedName>
</protein>
<feature type="transmembrane region" description="Helical" evidence="1">
    <location>
        <begin position="117"/>
        <end position="139"/>
    </location>
</feature>
<evidence type="ECO:0000313" key="3">
    <source>
        <dbReference type="Proteomes" id="UP000670475"/>
    </source>
</evidence>
<evidence type="ECO:0000256" key="1">
    <source>
        <dbReference type="SAM" id="Phobius"/>
    </source>
</evidence>
<sequence>MVLAMIVTCEVAFWVLLGTGLALRYRTRLRRTSAAVLLVEPVLEVALLVVTAVDLRDGGHPDWQHGLAALYIGYTVAYGRYTLRWLDGHAAHRLADGPRPPKPPRYGAPRAVHEAKLWLRTLLMAAVALALLQLAIWYVGDSARTVPLAHWRTSALTLAGIHGVIALSYTLFPKRQPRGGAGNARR</sequence>
<keyword evidence="1" id="KW-0812">Transmembrane</keyword>
<dbReference type="AlphaFoldDB" id="A0A940RUY0"/>
<keyword evidence="1" id="KW-0472">Membrane</keyword>
<evidence type="ECO:0008006" key="4">
    <source>
        <dbReference type="Google" id="ProtNLM"/>
    </source>
</evidence>
<accession>A0A940RUY0</accession>
<dbReference type="RefSeq" id="WP_209339457.1">
    <property type="nucleotide sequence ID" value="NZ_JAGIQL010000026.1"/>
</dbReference>
<dbReference type="Proteomes" id="UP000670475">
    <property type="component" value="Unassembled WGS sequence"/>
</dbReference>
<comment type="caution">
    <text evidence="2">The sequence shown here is derived from an EMBL/GenBank/DDBJ whole genome shotgun (WGS) entry which is preliminary data.</text>
</comment>
<keyword evidence="1" id="KW-1133">Transmembrane helix</keyword>